<dbReference type="InterPro" id="IPR050173">
    <property type="entry name" value="ABC_transporter_C-like"/>
</dbReference>
<dbReference type="PANTHER" id="PTHR24223">
    <property type="entry name" value="ATP-BINDING CASSETTE SUB-FAMILY C"/>
    <property type="match status" value="1"/>
</dbReference>
<dbReference type="GO" id="GO:0005524">
    <property type="term" value="F:ATP binding"/>
    <property type="evidence" value="ECO:0007669"/>
    <property type="project" value="UniProtKB-KW"/>
</dbReference>
<keyword evidence="7" id="KW-1185">Reference proteome</keyword>
<dbReference type="GO" id="GO:0016020">
    <property type="term" value="C:membrane"/>
    <property type="evidence" value="ECO:0007669"/>
    <property type="project" value="UniProtKB-SubCell"/>
</dbReference>
<evidence type="ECO:0000256" key="3">
    <source>
        <dbReference type="ARBA" id="ARBA00022741"/>
    </source>
</evidence>
<feature type="domain" description="ABC transporter" evidence="5">
    <location>
        <begin position="85"/>
        <end position="132"/>
    </location>
</feature>
<dbReference type="Proteomes" id="UP000070133">
    <property type="component" value="Unassembled WGS sequence"/>
</dbReference>
<gene>
    <name evidence="6" type="ORF">AC578_8321</name>
</gene>
<keyword evidence="4" id="KW-0067">ATP-binding</keyword>
<dbReference type="GO" id="GO:0016887">
    <property type="term" value="F:ATP hydrolysis activity"/>
    <property type="evidence" value="ECO:0007669"/>
    <property type="project" value="InterPro"/>
</dbReference>
<dbReference type="InterPro" id="IPR003439">
    <property type="entry name" value="ABC_transporter-like_ATP-bd"/>
</dbReference>
<dbReference type="GO" id="GO:0042626">
    <property type="term" value="F:ATPase-coupled transmembrane transporter activity"/>
    <property type="evidence" value="ECO:0007669"/>
    <property type="project" value="TreeGrafter"/>
</dbReference>
<dbReference type="EMBL" id="LFZN01000162">
    <property type="protein sequence ID" value="KXS96811.1"/>
    <property type="molecule type" value="Genomic_DNA"/>
</dbReference>
<comment type="caution">
    <text evidence="6">The sequence shown here is derived from an EMBL/GenBank/DDBJ whole genome shotgun (WGS) entry which is preliminary data.</text>
</comment>
<dbReference type="OrthoDB" id="6500128at2759"/>
<sequence>MIRFYANFEMGINATKRVIDYADVKTEPKDGDEPPASWPSAGVISVDNLTVSCAPELPPVPKKLLFTLKSNEHLNDALERMHPGSSNDTSTSFALNAPVSEGGGNFSQGQRQLLCLARSILQQRKVLVLDEANSSFEMETDGYIQQAIRSEFGGNMSSLLVIARRLSTIADFDCILAMGTMENLWNWEPPKELLAIKKGVFWELVNQSGEKAPLERTIRGEQQYSEVPIANMNDRRCR</sequence>
<dbReference type="STRING" id="321146.A0A139H320"/>
<dbReference type="PANTHER" id="PTHR24223:SF456">
    <property type="entry name" value="MULTIDRUG RESISTANCE-ASSOCIATED PROTEIN LETHAL(2)03659"/>
    <property type="match status" value="1"/>
</dbReference>
<organism evidence="6 7">
    <name type="scientific">Pseudocercospora eumusae</name>
    <dbReference type="NCBI Taxonomy" id="321146"/>
    <lineage>
        <taxon>Eukaryota</taxon>
        <taxon>Fungi</taxon>
        <taxon>Dikarya</taxon>
        <taxon>Ascomycota</taxon>
        <taxon>Pezizomycotina</taxon>
        <taxon>Dothideomycetes</taxon>
        <taxon>Dothideomycetidae</taxon>
        <taxon>Mycosphaerellales</taxon>
        <taxon>Mycosphaerellaceae</taxon>
        <taxon>Pseudocercospora</taxon>
    </lineage>
</organism>
<comment type="subcellular location">
    <subcellularLocation>
        <location evidence="1">Membrane</location>
        <topology evidence="1">Multi-pass membrane protein</topology>
    </subcellularLocation>
</comment>
<evidence type="ECO:0000256" key="4">
    <source>
        <dbReference type="ARBA" id="ARBA00022840"/>
    </source>
</evidence>
<evidence type="ECO:0000259" key="5">
    <source>
        <dbReference type="Pfam" id="PF00005"/>
    </source>
</evidence>
<evidence type="ECO:0000313" key="6">
    <source>
        <dbReference type="EMBL" id="KXS96811.1"/>
    </source>
</evidence>
<protein>
    <recommendedName>
        <fullName evidence="5">ABC transporter domain-containing protein</fullName>
    </recommendedName>
</protein>
<dbReference type="AlphaFoldDB" id="A0A139H320"/>
<accession>A0A139H320</accession>
<keyword evidence="3" id="KW-0547">Nucleotide-binding</keyword>
<evidence type="ECO:0000313" key="7">
    <source>
        <dbReference type="Proteomes" id="UP000070133"/>
    </source>
</evidence>
<dbReference type="Gene3D" id="3.40.50.300">
    <property type="entry name" value="P-loop containing nucleotide triphosphate hydrolases"/>
    <property type="match status" value="1"/>
</dbReference>
<dbReference type="SUPFAM" id="SSF52540">
    <property type="entry name" value="P-loop containing nucleoside triphosphate hydrolases"/>
    <property type="match status" value="1"/>
</dbReference>
<reference evidence="6 7" key="1">
    <citation type="submission" date="2015-07" db="EMBL/GenBank/DDBJ databases">
        <title>Comparative genomics of the Sigatoka disease complex on banana suggests a link between parallel evolutionary changes in Pseudocercospora fijiensis and Pseudocercospora eumusae and increased virulence on the banana host.</title>
        <authorList>
            <person name="Chang T.-C."/>
            <person name="Salvucci A."/>
            <person name="Crous P.W."/>
            <person name="Stergiopoulos I."/>
        </authorList>
    </citation>
    <scope>NUCLEOTIDE SEQUENCE [LARGE SCALE GENOMIC DNA]</scope>
    <source>
        <strain evidence="6 7">CBS 114824</strain>
    </source>
</reference>
<dbReference type="Pfam" id="PF00005">
    <property type="entry name" value="ABC_tran"/>
    <property type="match status" value="1"/>
</dbReference>
<name>A0A139H320_9PEZI</name>
<evidence type="ECO:0000256" key="1">
    <source>
        <dbReference type="ARBA" id="ARBA00004141"/>
    </source>
</evidence>
<comment type="similarity">
    <text evidence="2">Belongs to the ABC transporter superfamily. ABCC family. Conjugate transporter (TC 3.A.1.208) subfamily.</text>
</comment>
<evidence type="ECO:0000256" key="2">
    <source>
        <dbReference type="ARBA" id="ARBA00009726"/>
    </source>
</evidence>
<proteinExistence type="inferred from homology"/>
<dbReference type="InterPro" id="IPR027417">
    <property type="entry name" value="P-loop_NTPase"/>
</dbReference>